<dbReference type="Gene3D" id="3.40.50.1860">
    <property type="match status" value="2"/>
</dbReference>
<organism evidence="3 4">
    <name type="scientific">Shiella aurantiaca</name>
    <dbReference type="NCBI Taxonomy" id="3058365"/>
    <lineage>
        <taxon>Bacteria</taxon>
        <taxon>Pseudomonadati</taxon>
        <taxon>Bacteroidota</taxon>
        <taxon>Cytophagia</taxon>
        <taxon>Cytophagales</taxon>
        <taxon>Shiellaceae</taxon>
        <taxon>Shiella</taxon>
    </lineage>
</organism>
<accession>A0ABT8F236</accession>
<dbReference type="PROSITE" id="PS00924">
    <property type="entry name" value="ASP_GLU_RACEMASE_2"/>
    <property type="match status" value="1"/>
</dbReference>
<gene>
    <name evidence="3" type="ORF">QWY31_03075</name>
</gene>
<sequence>MKRIGLIGGVSWESSVEYYRIINQTTQALLGKAHSCDCLLDSFDFEEVRTLQYEDRWPELAQRLIEKAQLLEKGGAELLLICSNTLHKMSEEVQGQIQIPIYHIAEATALAIQEQGLHTVGLLGTRFTMKEDFYKLHLRKAGISVLVPAEEEMALVNDIIYNELVKGQIKEESRVVYQQVIAQLEQKGAQGVILGCTEIPLLIKPEHSPIPVFDTTYIHATGAVKKALSLA</sequence>
<protein>
    <submittedName>
        <fullName evidence="3">Aspartate/glutamate racemase family protein</fullName>
    </submittedName>
</protein>
<proteinExistence type="inferred from homology"/>
<dbReference type="SUPFAM" id="SSF53681">
    <property type="entry name" value="Aspartate/glutamate racemase"/>
    <property type="match status" value="2"/>
</dbReference>
<evidence type="ECO:0000256" key="2">
    <source>
        <dbReference type="ARBA" id="ARBA00023235"/>
    </source>
</evidence>
<dbReference type="InterPro" id="IPR033134">
    <property type="entry name" value="Asp/Glu_racemase_AS_2"/>
</dbReference>
<dbReference type="Pfam" id="PF01177">
    <property type="entry name" value="Asp_Glu_race"/>
    <property type="match status" value="1"/>
</dbReference>
<keyword evidence="2" id="KW-0413">Isomerase</keyword>
<keyword evidence="4" id="KW-1185">Reference proteome</keyword>
<dbReference type="InterPro" id="IPR001920">
    <property type="entry name" value="Asp/Glu_race"/>
</dbReference>
<evidence type="ECO:0000313" key="4">
    <source>
        <dbReference type="Proteomes" id="UP001168552"/>
    </source>
</evidence>
<dbReference type="PANTHER" id="PTHR21198:SF7">
    <property type="entry name" value="ASPARTATE-GLUTAMATE RACEMASE FAMILY"/>
    <property type="match status" value="1"/>
</dbReference>
<comment type="similarity">
    <text evidence="1">Belongs to the aspartate/glutamate racemases family.</text>
</comment>
<evidence type="ECO:0000256" key="1">
    <source>
        <dbReference type="ARBA" id="ARBA00007847"/>
    </source>
</evidence>
<reference evidence="3" key="1">
    <citation type="submission" date="2023-06" db="EMBL/GenBank/DDBJ databases">
        <title>Cytophagales bacterium Strain LB-30, isolated from soil.</title>
        <authorList>
            <person name="Liu B."/>
        </authorList>
    </citation>
    <scope>NUCLEOTIDE SEQUENCE</scope>
    <source>
        <strain evidence="3">LB-30</strain>
    </source>
</reference>
<dbReference type="InterPro" id="IPR004380">
    <property type="entry name" value="Asp_race"/>
</dbReference>
<dbReference type="InterPro" id="IPR015942">
    <property type="entry name" value="Asp/Glu/hydantoin_racemase"/>
</dbReference>
<dbReference type="NCBIfam" id="TIGR00035">
    <property type="entry name" value="asp_race"/>
    <property type="match status" value="1"/>
</dbReference>
<name>A0ABT8F236_9BACT</name>
<dbReference type="PANTHER" id="PTHR21198">
    <property type="entry name" value="GLUTAMATE RACEMASE"/>
    <property type="match status" value="1"/>
</dbReference>
<dbReference type="Proteomes" id="UP001168552">
    <property type="component" value="Unassembled WGS sequence"/>
</dbReference>
<evidence type="ECO:0000313" key="3">
    <source>
        <dbReference type="EMBL" id="MDN4164465.1"/>
    </source>
</evidence>
<comment type="caution">
    <text evidence="3">The sequence shown here is derived from an EMBL/GenBank/DDBJ whole genome shotgun (WGS) entry which is preliminary data.</text>
</comment>
<dbReference type="RefSeq" id="WP_320002994.1">
    <property type="nucleotide sequence ID" value="NZ_JAUHJS010000002.1"/>
</dbReference>
<dbReference type="EMBL" id="JAUHJS010000002">
    <property type="protein sequence ID" value="MDN4164465.1"/>
    <property type="molecule type" value="Genomic_DNA"/>
</dbReference>